<keyword evidence="8" id="KW-1185">Reference proteome</keyword>
<feature type="domain" description="Pyrrolo-quinoline quinone repeat" evidence="6">
    <location>
        <begin position="204"/>
        <end position="388"/>
    </location>
</feature>
<evidence type="ECO:0000256" key="3">
    <source>
        <dbReference type="ARBA" id="ARBA00022989"/>
    </source>
</evidence>
<dbReference type="SUPFAM" id="SSF69318">
    <property type="entry name" value="Integrin alpha N-terminal domain"/>
    <property type="match status" value="1"/>
</dbReference>
<dbReference type="InterPro" id="IPR011047">
    <property type="entry name" value="Quinoprotein_ADH-like_sf"/>
</dbReference>
<dbReference type="SUPFAM" id="SSF50998">
    <property type="entry name" value="Quinoprotein alcohol dehydrogenase-like"/>
    <property type="match status" value="1"/>
</dbReference>
<dbReference type="PANTHER" id="PTHR21419:SF30">
    <property type="entry name" value="IG-LIKE DOMAIN-CONTAINING PROTEIN"/>
    <property type="match status" value="1"/>
</dbReference>
<evidence type="ECO:0000313" key="8">
    <source>
        <dbReference type="Proteomes" id="UP001595556"/>
    </source>
</evidence>
<protein>
    <submittedName>
        <fullName evidence="7">PQQ-binding-like beta-propeller repeat protein</fullName>
    </submittedName>
</protein>
<feature type="signal peptide" evidence="5">
    <location>
        <begin position="1"/>
        <end position="38"/>
    </location>
</feature>
<proteinExistence type="predicted"/>
<evidence type="ECO:0000256" key="2">
    <source>
        <dbReference type="ARBA" id="ARBA00022692"/>
    </source>
</evidence>
<dbReference type="Pfam" id="PF13360">
    <property type="entry name" value="PQQ_2"/>
    <property type="match status" value="1"/>
</dbReference>
<dbReference type="EMBL" id="JBHRTI010000010">
    <property type="protein sequence ID" value="MFC3149145.1"/>
    <property type="molecule type" value="Genomic_DNA"/>
</dbReference>
<dbReference type="InterPro" id="IPR028994">
    <property type="entry name" value="Integrin_alpha_N"/>
</dbReference>
<keyword evidence="4" id="KW-0472">Membrane</keyword>
<evidence type="ECO:0000259" key="6">
    <source>
        <dbReference type="Pfam" id="PF13360"/>
    </source>
</evidence>
<gene>
    <name evidence="7" type="ORF">ACFOEN_16100</name>
</gene>
<sequence length="986" mass="103033">MDPVFALPVVARYMSCNSFARARRAFALLLLCLLFSMAGCGGSGTSSTPLPGSPSAEQALVGYLAAAVFAPGARLHIEGTGQGDWRFLDVVLPPSERAPSADHADFIVRRIGSAPPVTAQRCFAVGAFEVMRAGAVQCPGEWLQHRGDERATGMATMRLGWTRSPAIVGAWSLGLQQPLDPVRLVAPAAAEAGGLLFLQDGDGVVGIDSSGARRWRAGGLGLGEIVDVADLDADGTAEVIYVVTARINPRHASATAAGAIVVLSASSGEVLWRTELSGIEFGPNRYRATLAALGPGPGLSLLVTMTYDSSVSRFDFAGGVRNGRLRWRSEALDYDSPDKAPLVVDVDADGVPEIMIDSLGSLYALDAATGRLRSRVAYASAPTFGGFIAARDLDADGRTEIVSVSNSVYFKGYAVARWRDGALTIVHRQVWEEGLDANAWELDFVDGLVGDAIVLSEAIRGAAPGARSLLALDPLNGRVLARQAGLRVAGRLPGNGQAIAVQTTDAAAVAERLGDRWGLRDPAAGARWLADEVAGVSWAPPTSRARPSRRDRDPAVIAPVLRRTDGSLALAGGVDGRVQPQVLALPAPGPLATAHRGGDGAVLISDGQGLFELGTDGHILRRTTHSPRMFATPLVADLDGDGRAEVVAPYGAGTAALQLRADQLLAPRLLARDTPAADRESFRVPVVARASRDTRHVVLIDHDADGAPRLSAVEVGGILRWRVPLPVGNWETLIAAVPAAAGRDAIVVRDSRGTALHAGDTGLRLWYRAEVGQCQRQVASVDLTGDGVRDIVLQAGDLSVVYDGRTGASVWEKPMVGSYGGYSSVARTADGRLSLSHLNSGGLSIVTSGTVVADRKVDLARVESIAPVVAPMRDRAEGEQWWLISGAGRLARVALDGRELAAAELGLRVVVATGAFVDADDVPDLLVSTFDGELVAVSGATLRPLWRVSLGGAPGSAVVADVDGDGQAEIVVITSDGRLVLLRAGT</sequence>
<evidence type="ECO:0000313" key="7">
    <source>
        <dbReference type="EMBL" id="MFC3149145.1"/>
    </source>
</evidence>
<dbReference type="RefSeq" id="WP_377305683.1">
    <property type="nucleotide sequence ID" value="NZ_CP180191.1"/>
</dbReference>
<reference evidence="8" key="1">
    <citation type="journal article" date="2019" name="Int. J. Syst. Evol. Microbiol.">
        <title>The Global Catalogue of Microorganisms (GCM) 10K type strain sequencing project: providing services to taxonomists for standard genome sequencing and annotation.</title>
        <authorList>
            <consortium name="The Broad Institute Genomics Platform"/>
            <consortium name="The Broad Institute Genome Sequencing Center for Infectious Disease"/>
            <person name="Wu L."/>
            <person name="Ma J."/>
        </authorList>
    </citation>
    <scope>NUCLEOTIDE SEQUENCE [LARGE SCALE GENOMIC DNA]</scope>
    <source>
        <strain evidence="8">KCTC 52168</strain>
    </source>
</reference>
<keyword evidence="5" id="KW-0732">Signal</keyword>
<dbReference type="InterPro" id="IPR002372">
    <property type="entry name" value="PQQ_rpt_dom"/>
</dbReference>
<dbReference type="Gene3D" id="2.130.10.10">
    <property type="entry name" value="YVTN repeat-like/Quinoprotein amine dehydrogenase"/>
    <property type="match status" value="2"/>
</dbReference>
<feature type="chain" id="PRO_5046123466" evidence="5">
    <location>
        <begin position="39"/>
        <end position="986"/>
    </location>
</feature>
<name>A0ABV7H5Y1_9BURK</name>
<dbReference type="Proteomes" id="UP001595556">
    <property type="component" value="Unassembled WGS sequence"/>
</dbReference>
<comment type="subcellular location">
    <subcellularLocation>
        <location evidence="1">Membrane</location>
        <topology evidence="1">Single-pass membrane protein</topology>
    </subcellularLocation>
</comment>
<organism evidence="7 8">
    <name type="scientific">Piscinibacterium candidicorallinum</name>
    <dbReference type="NCBI Taxonomy" id="1793872"/>
    <lineage>
        <taxon>Bacteria</taxon>
        <taxon>Pseudomonadati</taxon>
        <taxon>Pseudomonadota</taxon>
        <taxon>Betaproteobacteria</taxon>
        <taxon>Burkholderiales</taxon>
        <taxon>Piscinibacterium</taxon>
    </lineage>
</organism>
<evidence type="ECO:0000256" key="4">
    <source>
        <dbReference type="ARBA" id="ARBA00023136"/>
    </source>
</evidence>
<comment type="caution">
    <text evidence="7">The sequence shown here is derived from an EMBL/GenBank/DDBJ whole genome shotgun (WGS) entry which is preliminary data.</text>
</comment>
<evidence type="ECO:0000256" key="1">
    <source>
        <dbReference type="ARBA" id="ARBA00004167"/>
    </source>
</evidence>
<dbReference type="InterPro" id="IPR015943">
    <property type="entry name" value="WD40/YVTN_repeat-like_dom_sf"/>
</dbReference>
<keyword evidence="2" id="KW-0812">Transmembrane</keyword>
<dbReference type="InterPro" id="IPR045232">
    <property type="entry name" value="FAM234"/>
</dbReference>
<evidence type="ECO:0000256" key="5">
    <source>
        <dbReference type="SAM" id="SignalP"/>
    </source>
</evidence>
<dbReference type="PANTHER" id="PTHR21419">
    <property type="match status" value="1"/>
</dbReference>
<accession>A0ABV7H5Y1</accession>
<keyword evidence="3" id="KW-1133">Transmembrane helix</keyword>